<dbReference type="Proteomes" id="UP000568877">
    <property type="component" value="Unassembled WGS sequence"/>
</dbReference>
<comment type="subcellular location">
    <subcellularLocation>
        <location evidence="1">Cell membrane</location>
        <topology evidence="1">Multi-pass membrane protein</topology>
    </subcellularLocation>
</comment>
<feature type="transmembrane region" description="Helical" evidence="9">
    <location>
        <begin position="225"/>
        <end position="243"/>
    </location>
</feature>
<evidence type="ECO:0000256" key="1">
    <source>
        <dbReference type="ARBA" id="ARBA00004651"/>
    </source>
</evidence>
<dbReference type="InterPro" id="IPR013853">
    <property type="entry name" value="EIIC-GAT"/>
</dbReference>
<dbReference type="GO" id="GO:0005886">
    <property type="term" value="C:plasma membrane"/>
    <property type="evidence" value="ECO:0007669"/>
    <property type="project" value="UniProtKB-SubCell"/>
</dbReference>
<reference evidence="10 11" key="1">
    <citation type="journal article" date="2020" name="Front. Microbiol.">
        <title>Single-cell genomics of novel Actinobacteria with the Wood-Ljungdahl pathway discovered in a serpentinizing system.</title>
        <authorList>
            <person name="Merino N."/>
            <person name="Kawai M."/>
            <person name="Boyd E.S."/>
            <person name="Colman D.R."/>
            <person name="McGlynn S.E."/>
            <person name="Nealson K.H."/>
            <person name="Kurokawa K."/>
            <person name="Hongoh Y."/>
        </authorList>
    </citation>
    <scope>NUCLEOTIDE SEQUENCE [LARGE SCALE GENOMIC DNA]</scope>
    <source>
        <strain evidence="10 11">S42</strain>
    </source>
</reference>
<feature type="transmembrane region" description="Helical" evidence="9">
    <location>
        <begin position="250"/>
        <end position="274"/>
    </location>
</feature>
<keyword evidence="5" id="KW-0598">Phosphotransferase system</keyword>
<dbReference type="EMBL" id="BLSA01000040">
    <property type="protein sequence ID" value="GFP32174.1"/>
    <property type="molecule type" value="Genomic_DNA"/>
</dbReference>
<comment type="caution">
    <text evidence="10">The sequence shown here is derived from an EMBL/GenBank/DDBJ whole genome shotgun (WGS) entry which is preliminary data.</text>
</comment>
<keyword evidence="8 9" id="KW-0472">Membrane</keyword>
<feature type="transmembrane region" description="Helical" evidence="9">
    <location>
        <begin position="102"/>
        <end position="122"/>
    </location>
</feature>
<feature type="transmembrane region" description="Helical" evidence="9">
    <location>
        <begin position="134"/>
        <end position="153"/>
    </location>
</feature>
<evidence type="ECO:0000313" key="11">
    <source>
        <dbReference type="Proteomes" id="UP000568877"/>
    </source>
</evidence>
<dbReference type="PANTHER" id="PTHR37324:SF2">
    <property type="entry name" value="PTS SYSTEM GALACTITOL-SPECIFIC EIIC COMPONENT"/>
    <property type="match status" value="1"/>
</dbReference>
<name>A0A6V8PKB9_9ACTN</name>
<proteinExistence type="predicted"/>
<evidence type="ECO:0000256" key="4">
    <source>
        <dbReference type="ARBA" id="ARBA00022597"/>
    </source>
</evidence>
<feature type="transmembrane region" description="Helical" evidence="9">
    <location>
        <begin position="198"/>
        <end position="219"/>
    </location>
</feature>
<dbReference type="Pfam" id="PF03611">
    <property type="entry name" value="EIIC-GAT"/>
    <property type="match status" value="1"/>
</dbReference>
<dbReference type="InterPro" id="IPR004703">
    <property type="entry name" value="PTS_sugar-sp_permease"/>
</dbReference>
<evidence type="ECO:0000256" key="2">
    <source>
        <dbReference type="ARBA" id="ARBA00022448"/>
    </source>
</evidence>
<gene>
    <name evidence="10" type="ORF">HKBW3S42_00479</name>
</gene>
<accession>A0A6V8PKB9</accession>
<dbReference type="PANTHER" id="PTHR37324">
    <property type="entry name" value="PTS SYSTEM GALACTITOL-SPECIFIC EIIC COMPONENT"/>
    <property type="match status" value="1"/>
</dbReference>
<dbReference type="GO" id="GO:0015577">
    <property type="term" value="F:galactitol transmembrane transporter activity"/>
    <property type="evidence" value="ECO:0007669"/>
    <property type="project" value="InterPro"/>
</dbReference>
<dbReference type="GO" id="GO:0009401">
    <property type="term" value="P:phosphoenolpyruvate-dependent sugar phosphotransferase system"/>
    <property type="evidence" value="ECO:0007669"/>
    <property type="project" value="UniProtKB-KW"/>
</dbReference>
<keyword evidence="3" id="KW-1003">Cell membrane</keyword>
<organism evidence="10 11">
    <name type="scientific">Candidatus Hakubella thermalkaliphila</name>
    <dbReference type="NCBI Taxonomy" id="2754717"/>
    <lineage>
        <taxon>Bacteria</taxon>
        <taxon>Bacillati</taxon>
        <taxon>Actinomycetota</taxon>
        <taxon>Actinomycetota incertae sedis</taxon>
        <taxon>Candidatus Hakubellales</taxon>
        <taxon>Candidatus Hakubellaceae</taxon>
        <taxon>Candidatus Hakubella</taxon>
    </lineage>
</organism>
<keyword evidence="4" id="KW-0762">Sugar transport</keyword>
<evidence type="ECO:0000256" key="6">
    <source>
        <dbReference type="ARBA" id="ARBA00022692"/>
    </source>
</evidence>
<keyword evidence="7 9" id="KW-1133">Transmembrane helix</keyword>
<evidence type="ECO:0000256" key="5">
    <source>
        <dbReference type="ARBA" id="ARBA00022683"/>
    </source>
</evidence>
<evidence type="ECO:0000256" key="9">
    <source>
        <dbReference type="SAM" id="Phobius"/>
    </source>
</evidence>
<evidence type="ECO:0000313" key="10">
    <source>
        <dbReference type="EMBL" id="GFP32174.1"/>
    </source>
</evidence>
<feature type="transmembrane region" description="Helical" evidence="9">
    <location>
        <begin position="21"/>
        <end position="45"/>
    </location>
</feature>
<evidence type="ECO:0000256" key="3">
    <source>
        <dbReference type="ARBA" id="ARBA00022475"/>
    </source>
</evidence>
<keyword evidence="6 9" id="KW-0812">Transmembrane</keyword>
<evidence type="ECO:0000256" key="8">
    <source>
        <dbReference type="ARBA" id="ARBA00023136"/>
    </source>
</evidence>
<dbReference type="AlphaFoldDB" id="A0A6V8PKB9"/>
<keyword evidence="2" id="KW-0813">Transport</keyword>
<sequence length="308" mass="33211">MKRVLEVGKDVKIRGAGTLAYALSKSYVVGLLVALATAAIIFLLADRSAPLVKDFFGLEGVSLPHTATVGWFPLTMALNWLIDRIPGIRRIHLDLEGMKKRLGVWGEPVVIGLLLGVILALLARAPLFFEDGGANVAFTLLLGMQMAAVIVLLPRMVEVLKEGLLPLVQEIRAFLARKFPGRKIYLGLDASLALGHPAVLILGLLMVPLTLLLALGLGALGVNRMLPFADLALLPFFMIWCVAPHRGNLFRALLIGLVVMGLILFIATDLAPLFRETGKMAGLSFPEGYGEVSSLEAGSHMVPWLLGR</sequence>
<protein>
    <submittedName>
        <fullName evidence="10">PTS system, galactitol-specific IIC component</fullName>
    </submittedName>
</protein>
<feature type="transmembrane region" description="Helical" evidence="9">
    <location>
        <begin position="65"/>
        <end position="82"/>
    </location>
</feature>
<evidence type="ECO:0000256" key="7">
    <source>
        <dbReference type="ARBA" id="ARBA00022989"/>
    </source>
</evidence>